<organism evidence="1 2">
    <name type="scientific">Stylosanthes scabra</name>
    <dbReference type="NCBI Taxonomy" id="79078"/>
    <lineage>
        <taxon>Eukaryota</taxon>
        <taxon>Viridiplantae</taxon>
        <taxon>Streptophyta</taxon>
        <taxon>Embryophyta</taxon>
        <taxon>Tracheophyta</taxon>
        <taxon>Spermatophyta</taxon>
        <taxon>Magnoliopsida</taxon>
        <taxon>eudicotyledons</taxon>
        <taxon>Gunneridae</taxon>
        <taxon>Pentapetalae</taxon>
        <taxon>rosids</taxon>
        <taxon>fabids</taxon>
        <taxon>Fabales</taxon>
        <taxon>Fabaceae</taxon>
        <taxon>Papilionoideae</taxon>
        <taxon>50 kb inversion clade</taxon>
        <taxon>dalbergioids sensu lato</taxon>
        <taxon>Dalbergieae</taxon>
        <taxon>Pterocarpus clade</taxon>
        <taxon>Stylosanthes</taxon>
    </lineage>
</organism>
<accession>A0ABU6TSF7</accession>
<evidence type="ECO:0000313" key="2">
    <source>
        <dbReference type="Proteomes" id="UP001341840"/>
    </source>
</evidence>
<evidence type="ECO:0000313" key="1">
    <source>
        <dbReference type="EMBL" id="MED6150583.1"/>
    </source>
</evidence>
<sequence length="209" mass="23092">HILYRVVNPLMKEIQYPQLGLATSTLPTGIPLDPPNPARSGCQLDPHRSLVFVARLTLTFSYALGRTCRTSHLQLSPSIVSSSEDSLPILPISESVLPHGSRSGRPLPDLGADRQHLSRSACKHAGRAQLSRSACYLPIKALSNFFYHSSPIFHSHSSLSSRKALSSLHSLSSTLYLMEPENELLRGYEDTMYRHDMVDHIAGRLGQLV</sequence>
<reference evidence="1 2" key="1">
    <citation type="journal article" date="2023" name="Plants (Basel)">
        <title>Bridging the Gap: Combining Genomics and Transcriptomics Approaches to Understand Stylosanthes scabra, an Orphan Legume from the Brazilian Caatinga.</title>
        <authorList>
            <person name="Ferreira-Neto J.R.C."/>
            <person name="da Silva M.D."/>
            <person name="Binneck E."/>
            <person name="de Melo N.F."/>
            <person name="da Silva R.H."/>
            <person name="de Melo A.L.T.M."/>
            <person name="Pandolfi V."/>
            <person name="Bustamante F.O."/>
            <person name="Brasileiro-Vidal A.C."/>
            <person name="Benko-Iseppon A.M."/>
        </authorList>
    </citation>
    <scope>NUCLEOTIDE SEQUENCE [LARGE SCALE GENOMIC DNA]</scope>
    <source>
        <tissue evidence="1">Leaves</tissue>
    </source>
</reference>
<dbReference type="EMBL" id="JASCZI010091521">
    <property type="protein sequence ID" value="MED6150583.1"/>
    <property type="molecule type" value="Genomic_DNA"/>
</dbReference>
<protein>
    <submittedName>
        <fullName evidence="1">Uncharacterized protein</fullName>
    </submittedName>
</protein>
<dbReference type="Proteomes" id="UP001341840">
    <property type="component" value="Unassembled WGS sequence"/>
</dbReference>
<gene>
    <name evidence="1" type="ORF">PIB30_073715</name>
</gene>
<name>A0ABU6TSF7_9FABA</name>
<keyword evidence="2" id="KW-1185">Reference proteome</keyword>
<comment type="caution">
    <text evidence="1">The sequence shown here is derived from an EMBL/GenBank/DDBJ whole genome shotgun (WGS) entry which is preliminary data.</text>
</comment>
<feature type="non-terminal residue" evidence="1">
    <location>
        <position position="1"/>
    </location>
</feature>
<proteinExistence type="predicted"/>